<proteinExistence type="predicted"/>
<name>A0A518HZY1_9BACT</name>
<dbReference type="EMBL" id="CP037423">
    <property type="protein sequence ID" value="QDV46410.1"/>
    <property type="molecule type" value="Genomic_DNA"/>
</dbReference>
<keyword evidence="3" id="KW-1185">Reference proteome</keyword>
<dbReference type="AlphaFoldDB" id="A0A518HZY1"/>
<organism evidence="2 3">
    <name type="scientific">Stieleria neptunia</name>
    <dbReference type="NCBI Taxonomy" id="2527979"/>
    <lineage>
        <taxon>Bacteria</taxon>
        <taxon>Pseudomonadati</taxon>
        <taxon>Planctomycetota</taxon>
        <taxon>Planctomycetia</taxon>
        <taxon>Pirellulales</taxon>
        <taxon>Pirellulaceae</taxon>
        <taxon>Stieleria</taxon>
    </lineage>
</organism>
<sequence>MSPRLNAPLNARLNPQGNTSCADRRRQLRPLGSFGTRLNLPELVQAPVGCPEDSAVTDDGESPAGESIANQWRNSVFPAGALATAGAVRGGRFAGRIGDVSRMATRAIAGSSR</sequence>
<dbReference type="KEGG" id="snep:Enr13x_63190"/>
<evidence type="ECO:0000313" key="2">
    <source>
        <dbReference type="EMBL" id="QDV46410.1"/>
    </source>
</evidence>
<protein>
    <submittedName>
        <fullName evidence="2">Uncharacterized protein</fullName>
    </submittedName>
</protein>
<reference evidence="2 3" key="1">
    <citation type="submission" date="2019-03" db="EMBL/GenBank/DDBJ databases">
        <title>Deep-cultivation of Planctomycetes and their phenomic and genomic characterization uncovers novel biology.</title>
        <authorList>
            <person name="Wiegand S."/>
            <person name="Jogler M."/>
            <person name="Boedeker C."/>
            <person name="Pinto D."/>
            <person name="Vollmers J."/>
            <person name="Rivas-Marin E."/>
            <person name="Kohn T."/>
            <person name="Peeters S.H."/>
            <person name="Heuer A."/>
            <person name="Rast P."/>
            <person name="Oberbeckmann S."/>
            <person name="Bunk B."/>
            <person name="Jeske O."/>
            <person name="Meyerdierks A."/>
            <person name="Storesund J.E."/>
            <person name="Kallscheuer N."/>
            <person name="Luecker S."/>
            <person name="Lage O.M."/>
            <person name="Pohl T."/>
            <person name="Merkel B.J."/>
            <person name="Hornburger P."/>
            <person name="Mueller R.-W."/>
            <person name="Bruemmer F."/>
            <person name="Labrenz M."/>
            <person name="Spormann A.M."/>
            <person name="Op den Camp H."/>
            <person name="Overmann J."/>
            <person name="Amann R."/>
            <person name="Jetten M.S.M."/>
            <person name="Mascher T."/>
            <person name="Medema M.H."/>
            <person name="Devos D.P."/>
            <person name="Kaster A.-K."/>
            <person name="Ovreas L."/>
            <person name="Rohde M."/>
            <person name="Galperin M.Y."/>
            <person name="Jogler C."/>
        </authorList>
    </citation>
    <scope>NUCLEOTIDE SEQUENCE [LARGE SCALE GENOMIC DNA]</scope>
    <source>
        <strain evidence="2 3">Enr13</strain>
    </source>
</reference>
<feature type="region of interest" description="Disordered" evidence="1">
    <location>
        <begin position="1"/>
        <end position="21"/>
    </location>
</feature>
<evidence type="ECO:0000313" key="3">
    <source>
        <dbReference type="Proteomes" id="UP000319004"/>
    </source>
</evidence>
<dbReference type="Proteomes" id="UP000319004">
    <property type="component" value="Chromosome"/>
</dbReference>
<gene>
    <name evidence="2" type="ORF">Enr13x_63190</name>
</gene>
<accession>A0A518HZY1</accession>
<evidence type="ECO:0000256" key="1">
    <source>
        <dbReference type="SAM" id="MobiDB-lite"/>
    </source>
</evidence>